<dbReference type="AlphaFoldDB" id="A0A6L2R471"/>
<gene>
    <name evidence="7" type="primary">rlpA2</name>
    <name evidence="3" type="synonym">rlpA</name>
    <name evidence="7" type="ORF">ZNDK_0138</name>
</gene>
<dbReference type="InterPro" id="IPR036908">
    <property type="entry name" value="RlpA-like_sf"/>
</dbReference>
<dbReference type="Pfam" id="PF03330">
    <property type="entry name" value="DPBB_1"/>
    <property type="match status" value="1"/>
</dbReference>
<keyword evidence="3" id="KW-0732">Signal</keyword>
<feature type="chain" id="PRO_5027191242" description="Probable endolytic peptidoglycan transglycosylase RlpA" evidence="3">
    <location>
        <begin position="26"/>
        <end position="227"/>
    </location>
</feature>
<dbReference type="Gene3D" id="2.40.40.10">
    <property type="entry name" value="RlpA-like domain"/>
    <property type="match status" value="1"/>
</dbReference>
<dbReference type="EMBL" id="BLLL01000001">
    <property type="protein sequence ID" value="GFH62367.1"/>
    <property type="molecule type" value="Genomic_DNA"/>
</dbReference>
<feature type="compositionally biased region" description="Basic and acidic residues" evidence="5">
    <location>
        <begin position="28"/>
        <end position="40"/>
    </location>
</feature>
<name>A0A6L2R471_9BACT</name>
<dbReference type="InterPro" id="IPR009009">
    <property type="entry name" value="RlpA-like_DPBB"/>
</dbReference>
<comment type="function">
    <text evidence="3">Lytic transglycosylase with a strong preference for naked glycan strands that lack stem peptides.</text>
</comment>
<dbReference type="GO" id="GO:0008932">
    <property type="term" value="F:lytic endotransglycosylase activity"/>
    <property type="evidence" value="ECO:0007669"/>
    <property type="project" value="UniProtKB-UniRule"/>
</dbReference>
<evidence type="ECO:0000256" key="2">
    <source>
        <dbReference type="ARBA" id="ARBA00023316"/>
    </source>
</evidence>
<proteinExistence type="inferred from homology"/>
<dbReference type="SUPFAM" id="SSF50685">
    <property type="entry name" value="Barwin-like endoglucanases"/>
    <property type="match status" value="1"/>
</dbReference>
<feature type="domain" description="RlpA-like protein double-psi beta-barrel" evidence="6">
    <location>
        <begin position="78"/>
        <end position="165"/>
    </location>
</feature>
<evidence type="ECO:0000256" key="4">
    <source>
        <dbReference type="RuleBase" id="RU003495"/>
    </source>
</evidence>
<feature type="signal peptide" evidence="3">
    <location>
        <begin position="1"/>
        <end position="25"/>
    </location>
</feature>
<feature type="compositionally biased region" description="Basic residues" evidence="5">
    <location>
        <begin position="41"/>
        <end position="52"/>
    </location>
</feature>
<evidence type="ECO:0000313" key="8">
    <source>
        <dbReference type="Proteomes" id="UP000505077"/>
    </source>
</evidence>
<dbReference type="PANTHER" id="PTHR34183">
    <property type="entry name" value="ENDOLYTIC PEPTIDOGLYCAN TRANSGLYCOSYLASE RLPA"/>
    <property type="match status" value="1"/>
</dbReference>
<keyword evidence="7" id="KW-0449">Lipoprotein</keyword>
<keyword evidence="1 3" id="KW-0456">Lyase</keyword>
<evidence type="ECO:0000259" key="6">
    <source>
        <dbReference type="Pfam" id="PF03330"/>
    </source>
</evidence>
<organism evidence="7 8">
    <name type="scientific">Candidatus Desulfovibrio kirbyi</name>
    <dbReference type="NCBI Taxonomy" id="2696086"/>
    <lineage>
        <taxon>Bacteria</taxon>
        <taxon>Pseudomonadati</taxon>
        <taxon>Thermodesulfobacteriota</taxon>
        <taxon>Desulfovibrionia</taxon>
        <taxon>Desulfovibrionales</taxon>
        <taxon>Desulfovibrionaceae</taxon>
        <taxon>Desulfovibrio</taxon>
    </lineage>
</organism>
<comment type="caution">
    <text evidence="7">The sequence shown here is derived from an EMBL/GenBank/DDBJ whole genome shotgun (WGS) entry which is preliminary data.</text>
</comment>
<sequence length="227" mass="24284" precursor="true">MTYVRKLIVLTAATLCLAIAAPACAAPKKDAPAQRSEHTKISTKKNARSHKTGKTDPARGNDNRALWLRRAGKSEMLTGKASWYGGTAHGGETASGLLYDMYTFTAAHRILPIGTVVKVTDQENGKSVIVCITDRGPYARGRVIDLSWAAAKQIDLDDRGVGPVDLNVVSDENGTPLKPDEAFYVRYAGAAKNAETVGPFRVFADAAVIHEALSNAHPDAEVVIAQK</sequence>
<dbReference type="PANTHER" id="PTHR34183:SF8">
    <property type="entry name" value="ENDOLYTIC PEPTIDOGLYCAN TRANSGLYCOSYLASE RLPA-RELATED"/>
    <property type="match status" value="1"/>
</dbReference>
<dbReference type="GO" id="GO:0000270">
    <property type="term" value="P:peptidoglycan metabolic process"/>
    <property type="evidence" value="ECO:0007669"/>
    <property type="project" value="UniProtKB-UniRule"/>
</dbReference>
<keyword evidence="2 3" id="KW-0961">Cell wall biogenesis/degradation</keyword>
<dbReference type="InterPro" id="IPR034718">
    <property type="entry name" value="RlpA"/>
</dbReference>
<protein>
    <recommendedName>
        <fullName evidence="3">Probable endolytic peptidoglycan transglycosylase RlpA</fullName>
        <ecNumber evidence="3">4.2.2.-</ecNumber>
    </recommendedName>
</protein>
<evidence type="ECO:0000313" key="7">
    <source>
        <dbReference type="EMBL" id="GFH62367.1"/>
    </source>
</evidence>
<feature type="compositionally biased region" description="Basic and acidic residues" evidence="5">
    <location>
        <begin position="53"/>
        <end position="62"/>
    </location>
</feature>
<dbReference type="HAMAP" id="MF_02071">
    <property type="entry name" value="RlpA"/>
    <property type="match status" value="1"/>
</dbReference>
<accession>A0A6L2R471</accession>
<dbReference type="Proteomes" id="UP000505077">
    <property type="component" value="Unassembled WGS sequence"/>
</dbReference>
<dbReference type="CDD" id="cd22268">
    <property type="entry name" value="DPBB_RlpA-like"/>
    <property type="match status" value="1"/>
</dbReference>
<evidence type="ECO:0000256" key="5">
    <source>
        <dbReference type="SAM" id="MobiDB-lite"/>
    </source>
</evidence>
<evidence type="ECO:0000256" key="1">
    <source>
        <dbReference type="ARBA" id="ARBA00023239"/>
    </source>
</evidence>
<comment type="similarity">
    <text evidence="3 4">Belongs to the RlpA family.</text>
</comment>
<dbReference type="NCBIfam" id="TIGR00413">
    <property type="entry name" value="rlpA"/>
    <property type="match status" value="1"/>
</dbReference>
<evidence type="ECO:0000256" key="3">
    <source>
        <dbReference type="HAMAP-Rule" id="MF_02071"/>
    </source>
</evidence>
<reference evidence="7 8" key="1">
    <citation type="journal article" date="2020" name="ISME J.">
        <title>Parallel Reductive Genome Evolution in Desulfovibrio Ectosymbionts Independently Acquired by Trichonympha Protists in the Termite Gut.</title>
        <authorList>
            <person name="Takeuchi M."/>
            <person name="Kuwahara H."/>
            <person name="Murakami T."/>
            <person name="Takahashi K."/>
            <person name="Kajitani R."/>
            <person name="Toyoda A."/>
            <person name="Itoh T."/>
            <person name="Ohkuma M."/>
            <person name="Hongoh Y."/>
        </authorList>
    </citation>
    <scope>NUCLEOTIDE SEQUENCE [LARGE SCALE GENOMIC DNA]</scope>
    <source>
        <strain evidence="7">ZnDsv-02</strain>
    </source>
</reference>
<dbReference type="GO" id="GO:0071555">
    <property type="term" value="P:cell wall organization"/>
    <property type="evidence" value="ECO:0007669"/>
    <property type="project" value="UniProtKB-KW"/>
</dbReference>
<dbReference type="EC" id="4.2.2.-" evidence="3"/>
<feature type="region of interest" description="Disordered" evidence="5">
    <location>
        <begin position="28"/>
        <end position="64"/>
    </location>
</feature>
<dbReference type="InterPro" id="IPR012997">
    <property type="entry name" value="RplA"/>
</dbReference>